<evidence type="ECO:0000256" key="1">
    <source>
        <dbReference type="ARBA" id="ARBA00022741"/>
    </source>
</evidence>
<dbReference type="Pfam" id="PF00009">
    <property type="entry name" value="GTP_EFTU"/>
    <property type="match status" value="1"/>
</dbReference>
<evidence type="ECO:0000256" key="2">
    <source>
        <dbReference type="ARBA" id="ARBA00023134"/>
    </source>
</evidence>
<keyword evidence="1" id="KW-0547">Nucleotide-binding</keyword>
<feature type="domain" description="Tr-type G" evidence="3">
    <location>
        <begin position="15"/>
        <end position="41"/>
    </location>
</feature>
<keyword evidence="4" id="KW-0396">Initiation factor</keyword>
<keyword evidence="2" id="KW-0342">GTP-binding</keyword>
<dbReference type="PANTHER" id="PTHR43381:SF5">
    <property type="entry name" value="TR-TYPE G DOMAIN-CONTAINING PROTEIN"/>
    <property type="match status" value="1"/>
</dbReference>
<dbReference type="PANTHER" id="PTHR43381">
    <property type="entry name" value="TRANSLATION INITIATION FACTOR IF-2-RELATED"/>
    <property type="match status" value="1"/>
</dbReference>
<evidence type="ECO:0000313" key="4">
    <source>
        <dbReference type="EMBL" id="KKP65617.1"/>
    </source>
</evidence>
<dbReference type="GO" id="GO:0005525">
    <property type="term" value="F:GTP binding"/>
    <property type="evidence" value="ECO:0007669"/>
    <property type="project" value="UniProtKB-KW"/>
</dbReference>
<protein>
    <submittedName>
        <fullName evidence="4">Translation initiation factor IF-2</fullName>
    </submittedName>
</protein>
<accession>A0A0G0EE74</accession>
<gene>
    <name evidence="4" type="ORF">UR61_C0016G0001</name>
</gene>
<dbReference type="Gene3D" id="3.40.50.300">
    <property type="entry name" value="P-loop containing nucleotide triphosphate hydrolases"/>
    <property type="match status" value="1"/>
</dbReference>
<dbReference type="InterPro" id="IPR000795">
    <property type="entry name" value="T_Tr_GTP-bd_dom"/>
</dbReference>
<organism evidence="4 5">
    <name type="scientific">candidate division WS6 bacterium GW2011_GWE1_34_7</name>
    <dbReference type="NCBI Taxonomy" id="1619093"/>
    <lineage>
        <taxon>Bacteria</taxon>
        <taxon>Candidatus Dojkabacteria</taxon>
    </lineage>
</organism>
<dbReference type="GO" id="GO:0003743">
    <property type="term" value="F:translation initiation factor activity"/>
    <property type="evidence" value="ECO:0007669"/>
    <property type="project" value="UniProtKB-KW"/>
</dbReference>
<dbReference type="SUPFAM" id="SSF52540">
    <property type="entry name" value="P-loop containing nucleoside triphosphate hydrolases"/>
    <property type="match status" value="1"/>
</dbReference>
<dbReference type="Proteomes" id="UP000033866">
    <property type="component" value="Unassembled WGS sequence"/>
</dbReference>
<reference evidence="4 5" key="1">
    <citation type="journal article" date="2015" name="Nature">
        <title>rRNA introns, odd ribosomes, and small enigmatic genomes across a large radiation of phyla.</title>
        <authorList>
            <person name="Brown C.T."/>
            <person name="Hug L.A."/>
            <person name="Thomas B.C."/>
            <person name="Sharon I."/>
            <person name="Castelle C.J."/>
            <person name="Singh A."/>
            <person name="Wilkins M.J."/>
            <person name="Williams K.H."/>
            <person name="Banfield J.F."/>
        </authorList>
    </citation>
    <scope>NUCLEOTIDE SEQUENCE [LARGE SCALE GENOMIC DNA]</scope>
</reference>
<dbReference type="GO" id="GO:0005737">
    <property type="term" value="C:cytoplasm"/>
    <property type="evidence" value="ECO:0007669"/>
    <property type="project" value="TreeGrafter"/>
</dbReference>
<comment type="caution">
    <text evidence="4">The sequence shown here is derived from an EMBL/GenBank/DDBJ whole genome shotgun (WGS) entry which is preliminary data.</text>
</comment>
<dbReference type="InterPro" id="IPR027417">
    <property type="entry name" value="P-loop_NTPase"/>
</dbReference>
<evidence type="ECO:0000313" key="5">
    <source>
        <dbReference type="Proteomes" id="UP000033866"/>
    </source>
</evidence>
<dbReference type="EMBL" id="LBPV01000016">
    <property type="protein sequence ID" value="KKP65617.1"/>
    <property type="molecule type" value="Genomic_DNA"/>
</dbReference>
<evidence type="ECO:0000259" key="3">
    <source>
        <dbReference type="Pfam" id="PF00009"/>
    </source>
</evidence>
<sequence>MVKKDVKQNVCVQTRVPIVAILGHVDHGKTTILDYIRKSNVQSCEAGGITQ</sequence>
<dbReference type="GO" id="GO:0003924">
    <property type="term" value="F:GTPase activity"/>
    <property type="evidence" value="ECO:0007669"/>
    <property type="project" value="InterPro"/>
</dbReference>
<dbReference type="InterPro" id="IPR015760">
    <property type="entry name" value="TIF_IF2"/>
</dbReference>
<feature type="non-terminal residue" evidence="4">
    <location>
        <position position="51"/>
    </location>
</feature>
<keyword evidence="4" id="KW-0648">Protein biosynthesis</keyword>
<proteinExistence type="predicted"/>
<dbReference type="AlphaFoldDB" id="A0A0G0EE74"/>
<name>A0A0G0EE74_9BACT</name>